<protein>
    <submittedName>
        <fullName evidence="1">Capsid protein</fullName>
    </submittedName>
</protein>
<evidence type="ECO:0000313" key="1">
    <source>
        <dbReference type="EMBL" id="XHS97072.1"/>
    </source>
</evidence>
<name>A0AB74UEH5_9VIRU</name>
<sequence>MLFGEQQYDDLQDLIEIVIDNGAAPMIANNVINEFRRQPIRNGPNLVRDVERIVKLAVAGTGIAGAVVGHLTRSVYNWATHTTPQGGEMTNKRNQDQLVELDTQGNIIRQRTDDTQLIPQSDTRMTRARDRARLDTRAANNNNVDMGDEPMPEAGIMAARSSNGQGPIGSKETMVSPYPSLSYGLQETHTTILPWTGWLSAVALTKNGGSGATAKLEIRMNSIWDMISLIAVADGGADTAFGTTGISGAVVGASGKQALSGTLAFPKRFTSGGTEAVERPAWRDYWAQFYQFYTVLGCEWELVVNNPCHHMDYKRITGTLPVATGVTTGAATQANVAHTPAWVYEFPLSSNAIAAIQYDSYTENSGSTANVMPATNFEQILAYKNIRWEKIPDKDRTTVIKGSYKPGDIKKNIANDGDVKTWTWTAATGAPTGTAAQIPQLKDNLTVYFFQDALNTTDQPVGVNIQINLRYIVQFKDLKQQARYPNTVTTDQDITVTLNESLSATGAAYMLWT</sequence>
<dbReference type="EMBL" id="PQ313124">
    <property type="protein sequence ID" value="XHS97072.1"/>
    <property type="molecule type" value="Genomic_DNA"/>
</dbReference>
<accession>A0AB74UEH5</accession>
<proteinExistence type="predicted"/>
<reference evidence="1" key="1">
    <citation type="submission" date="2024-10" db="EMBL/GenBank/DDBJ databases">
        <authorList>
            <person name="Zhao P."/>
            <person name="Su H."/>
            <person name="Dong J."/>
            <person name="Yang F."/>
        </authorList>
    </citation>
    <scope>NUCLEOTIDE SEQUENCE</scope>
    <source>
        <strain evidence="1">SpinColumn09</strain>
    </source>
</reference>
<organism evidence="1">
    <name type="scientific">parvo-like hybrid virus</name>
    <dbReference type="NCBI Taxonomy" id="3367306"/>
    <lineage>
        <taxon>Viruses</taxon>
        <taxon>Monodnaviria</taxon>
        <taxon>Shotokuvirae</taxon>
        <taxon>Cossaviricota</taxon>
        <taxon>Quintoviricetes</taxon>
        <taxon>Piccovirales</taxon>
        <taxon>Parvoviridae</taxon>
    </lineage>
</organism>